<evidence type="ECO:0000313" key="1">
    <source>
        <dbReference type="EMBL" id="KAJ1349733.1"/>
    </source>
</evidence>
<keyword evidence="2" id="KW-1185">Reference proteome</keyword>
<reference evidence="1" key="1">
    <citation type="submission" date="2021-06" db="EMBL/GenBank/DDBJ databases">
        <title>Parelaphostrongylus tenuis whole genome reference sequence.</title>
        <authorList>
            <person name="Garwood T.J."/>
            <person name="Larsen P.A."/>
            <person name="Fountain-Jones N.M."/>
            <person name="Garbe J.R."/>
            <person name="Macchietto M.G."/>
            <person name="Kania S.A."/>
            <person name="Gerhold R.W."/>
            <person name="Richards J.E."/>
            <person name="Wolf T.M."/>
        </authorList>
    </citation>
    <scope>NUCLEOTIDE SEQUENCE</scope>
    <source>
        <strain evidence="1">MNPRO001-30</strain>
        <tissue evidence="1">Meninges</tissue>
    </source>
</reference>
<protein>
    <submittedName>
        <fullName evidence="1">Uncharacterized protein</fullName>
    </submittedName>
</protein>
<proteinExistence type="predicted"/>
<comment type="caution">
    <text evidence="1">The sequence shown here is derived from an EMBL/GenBank/DDBJ whole genome shotgun (WGS) entry which is preliminary data.</text>
</comment>
<dbReference type="Proteomes" id="UP001196413">
    <property type="component" value="Unassembled WGS sequence"/>
</dbReference>
<name>A0AAD5M347_PARTN</name>
<organism evidence="1 2">
    <name type="scientific">Parelaphostrongylus tenuis</name>
    <name type="common">Meningeal worm</name>
    <dbReference type="NCBI Taxonomy" id="148309"/>
    <lineage>
        <taxon>Eukaryota</taxon>
        <taxon>Metazoa</taxon>
        <taxon>Ecdysozoa</taxon>
        <taxon>Nematoda</taxon>
        <taxon>Chromadorea</taxon>
        <taxon>Rhabditida</taxon>
        <taxon>Rhabditina</taxon>
        <taxon>Rhabditomorpha</taxon>
        <taxon>Strongyloidea</taxon>
        <taxon>Metastrongylidae</taxon>
        <taxon>Parelaphostrongylus</taxon>
    </lineage>
</organism>
<dbReference type="AlphaFoldDB" id="A0AAD5M347"/>
<sequence length="135" mass="14441">MAPEKLALLGLKVNSITNMINFSNTGILLIPVLIIRTVSSCGVMPSGQMSTRNFTVTVFTLPVSMVYSGEADVCAKVFDVLEQQGRSALLPDAIISSILGQLRVQVSYEPLECKGVAIDAQVGMRSKLSFSTIST</sequence>
<evidence type="ECO:0000313" key="2">
    <source>
        <dbReference type="Proteomes" id="UP001196413"/>
    </source>
</evidence>
<accession>A0AAD5M347</accession>
<gene>
    <name evidence="1" type="ORF">KIN20_005372</name>
</gene>
<dbReference type="EMBL" id="JAHQIW010000729">
    <property type="protein sequence ID" value="KAJ1349733.1"/>
    <property type="molecule type" value="Genomic_DNA"/>
</dbReference>